<gene>
    <name evidence="1" type="ORF">METZ01_LOCUS493497</name>
</gene>
<sequence length="52" mass="5886">MPMVDTVPLETLAQSPLRSLIDKVRDQKIPDPLFFQIFAHVPGYTEALFDAL</sequence>
<dbReference type="EMBL" id="UINC01215108">
    <property type="protein sequence ID" value="SVE40643.1"/>
    <property type="molecule type" value="Genomic_DNA"/>
</dbReference>
<feature type="non-terminal residue" evidence="1">
    <location>
        <position position="52"/>
    </location>
</feature>
<organism evidence="1">
    <name type="scientific">marine metagenome</name>
    <dbReference type="NCBI Taxonomy" id="408172"/>
    <lineage>
        <taxon>unclassified sequences</taxon>
        <taxon>metagenomes</taxon>
        <taxon>ecological metagenomes</taxon>
    </lineage>
</organism>
<reference evidence="1" key="1">
    <citation type="submission" date="2018-05" db="EMBL/GenBank/DDBJ databases">
        <authorList>
            <person name="Lanie J.A."/>
            <person name="Ng W.-L."/>
            <person name="Kazmierczak K.M."/>
            <person name="Andrzejewski T.M."/>
            <person name="Davidsen T.M."/>
            <person name="Wayne K.J."/>
            <person name="Tettelin H."/>
            <person name="Glass J.I."/>
            <person name="Rusch D."/>
            <person name="Podicherti R."/>
            <person name="Tsui H.-C.T."/>
            <person name="Winkler M.E."/>
        </authorList>
    </citation>
    <scope>NUCLEOTIDE SEQUENCE</scope>
</reference>
<dbReference type="AlphaFoldDB" id="A0A383D8L0"/>
<protein>
    <submittedName>
        <fullName evidence="1">Uncharacterized protein</fullName>
    </submittedName>
</protein>
<evidence type="ECO:0000313" key="1">
    <source>
        <dbReference type="EMBL" id="SVE40643.1"/>
    </source>
</evidence>
<accession>A0A383D8L0</accession>
<name>A0A383D8L0_9ZZZZ</name>
<proteinExistence type="predicted"/>